<dbReference type="Pfam" id="PF08544">
    <property type="entry name" value="GHMP_kinases_C"/>
    <property type="match status" value="1"/>
</dbReference>
<feature type="active site" evidence="9">
    <location>
        <position position="164"/>
    </location>
</feature>
<comment type="catalytic activity">
    <reaction evidence="9">
        <text>4-CDP-2-C-methyl-D-erythritol + ATP = 4-CDP-2-C-methyl-D-erythritol 2-phosphate + ADP + H(+)</text>
        <dbReference type="Rhea" id="RHEA:18437"/>
        <dbReference type="ChEBI" id="CHEBI:15378"/>
        <dbReference type="ChEBI" id="CHEBI:30616"/>
        <dbReference type="ChEBI" id="CHEBI:57823"/>
        <dbReference type="ChEBI" id="CHEBI:57919"/>
        <dbReference type="ChEBI" id="CHEBI:456216"/>
        <dbReference type="EC" id="2.7.1.148"/>
    </reaction>
</comment>
<keyword evidence="5 9" id="KW-0547">Nucleotide-binding</keyword>
<dbReference type="EC" id="2.7.1.148" evidence="2 9"/>
<feature type="binding site" evidence="9">
    <location>
        <begin position="122"/>
        <end position="132"/>
    </location>
    <ligand>
        <name>ATP</name>
        <dbReference type="ChEBI" id="CHEBI:30616"/>
    </ligand>
</feature>
<dbReference type="Proteomes" id="UP000451386">
    <property type="component" value="Unassembled WGS sequence"/>
</dbReference>
<keyword evidence="9" id="KW-0414">Isoprene biosynthesis</keyword>
<dbReference type="InterPro" id="IPR020568">
    <property type="entry name" value="Ribosomal_Su5_D2-typ_SF"/>
</dbReference>
<dbReference type="AlphaFoldDB" id="A0A7J5TLY1"/>
<dbReference type="GeneID" id="29696517"/>
<dbReference type="EMBL" id="WDOP01000014">
    <property type="protein sequence ID" value="KAB7486043.1"/>
    <property type="molecule type" value="Genomic_DNA"/>
</dbReference>
<dbReference type="SUPFAM" id="SSF54211">
    <property type="entry name" value="Ribosomal protein S5 domain 2-like"/>
    <property type="match status" value="1"/>
</dbReference>
<dbReference type="PIRSF" id="PIRSF010376">
    <property type="entry name" value="IspE"/>
    <property type="match status" value="1"/>
</dbReference>
<dbReference type="InterPro" id="IPR014721">
    <property type="entry name" value="Ribsml_uS5_D2-typ_fold_subgr"/>
</dbReference>
<sequence>MSAPNGARFQTPTLRADYASVHVDCPAKTNLTLHVGERREEWGGRHALETIYCGVGIYDTVTVTAKEPGTGFSLDLAGTHLGDLAASTSDMRRNHAVLAMFAMAQASGHEPDVSISIEKRIPVAAGLGGGSADAAGTLLALNALWNLNWPVARLREIAAALGADMPFCVTGGLALGTGFGERIKDLTASDPRIEHAVGDLFADAPSGDGVHMLVGAYLSQLSTPEVYSTFDVLGAGEGDLNELQHAAVSLHPRSGVAIREAQQAGATSAFVSGSGPTVIAVVPDDRVREATRAAWQASGAVDRIIDAQAPAAPLMRAE</sequence>
<feature type="active site" evidence="9">
    <location>
        <position position="28"/>
    </location>
</feature>
<dbReference type="PANTHER" id="PTHR43527">
    <property type="entry name" value="4-DIPHOSPHOCYTIDYL-2-C-METHYL-D-ERYTHRITOL KINASE, CHLOROPLASTIC"/>
    <property type="match status" value="1"/>
</dbReference>
<reference evidence="12 13" key="1">
    <citation type="journal article" date="2019" name="Nat. Med.">
        <title>A library of human gut bacterial isolates paired with longitudinal multiomics data enables mechanistic microbiome research.</title>
        <authorList>
            <person name="Poyet M."/>
            <person name="Groussin M."/>
            <person name="Gibbons S.M."/>
            <person name="Avila-Pacheco J."/>
            <person name="Jiang X."/>
            <person name="Kearney S.M."/>
            <person name="Perrotta A.R."/>
            <person name="Berdy B."/>
            <person name="Zhao S."/>
            <person name="Lieberman T.D."/>
            <person name="Swanson P.K."/>
            <person name="Smith M."/>
            <person name="Roesemann S."/>
            <person name="Alexander J.E."/>
            <person name="Rich S.A."/>
            <person name="Livny J."/>
            <person name="Vlamakis H."/>
            <person name="Clish C."/>
            <person name="Bullock K."/>
            <person name="Deik A."/>
            <person name="Scott J."/>
            <person name="Pierce K.A."/>
            <person name="Xavier R.J."/>
            <person name="Alm E.J."/>
        </authorList>
    </citation>
    <scope>NUCLEOTIDE SEQUENCE [LARGE SCALE GENOMIC DNA]</scope>
    <source>
        <strain evidence="12 13">BIOML-A13</strain>
    </source>
</reference>
<protein>
    <recommendedName>
        <fullName evidence="3 9">4-diphosphocytidyl-2-C-methyl-D-erythritol kinase</fullName>
        <shortName evidence="9">CMK</shortName>
        <ecNumber evidence="2 9">2.7.1.148</ecNumber>
    </recommendedName>
    <alternativeName>
        <fullName evidence="8 9">4-(cytidine-5'-diphospho)-2-C-methyl-D-erythritol kinase</fullName>
    </alternativeName>
</protein>
<dbReference type="InterPro" id="IPR006204">
    <property type="entry name" value="GHMP_kinase_N_dom"/>
</dbReference>
<dbReference type="Gene3D" id="3.30.70.890">
    <property type="entry name" value="GHMP kinase, C-terminal domain"/>
    <property type="match status" value="1"/>
</dbReference>
<evidence type="ECO:0000256" key="4">
    <source>
        <dbReference type="ARBA" id="ARBA00022679"/>
    </source>
</evidence>
<dbReference type="HAMAP" id="MF_00061">
    <property type="entry name" value="IspE"/>
    <property type="match status" value="1"/>
</dbReference>
<proteinExistence type="inferred from homology"/>
<organism evidence="12 13">
    <name type="scientific">Bifidobacterium bifidum</name>
    <dbReference type="NCBI Taxonomy" id="1681"/>
    <lineage>
        <taxon>Bacteria</taxon>
        <taxon>Bacillati</taxon>
        <taxon>Actinomycetota</taxon>
        <taxon>Actinomycetes</taxon>
        <taxon>Bifidobacteriales</taxon>
        <taxon>Bifidobacteriaceae</taxon>
        <taxon>Bifidobacterium</taxon>
    </lineage>
</organism>
<evidence type="ECO:0000256" key="5">
    <source>
        <dbReference type="ARBA" id="ARBA00022741"/>
    </source>
</evidence>
<dbReference type="Gene3D" id="3.30.230.10">
    <property type="match status" value="1"/>
</dbReference>
<dbReference type="RefSeq" id="WP_004218990.1">
    <property type="nucleotide sequence ID" value="NZ_WDOP01000014.1"/>
</dbReference>
<dbReference type="GO" id="GO:0005524">
    <property type="term" value="F:ATP binding"/>
    <property type="evidence" value="ECO:0007669"/>
    <property type="project" value="UniProtKB-UniRule"/>
</dbReference>
<gene>
    <name evidence="9" type="primary">ispE</name>
    <name evidence="12" type="ORF">GBA83_09505</name>
</gene>
<comment type="caution">
    <text evidence="12">The sequence shown here is derived from an EMBL/GenBank/DDBJ whole genome shotgun (WGS) entry which is preliminary data.</text>
</comment>
<evidence type="ECO:0000256" key="1">
    <source>
        <dbReference type="ARBA" id="ARBA00009684"/>
    </source>
</evidence>
<dbReference type="GO" id="GO:0016114">
    <property type="term" value="P:terpenoid biosynthetic process"/>
    <property type="evidence" value="ECO:0007669"/>
    <property type="project" value="InterPro"/>
</dbReference>
<evidence type="ECO:0000259" key="11">
    <source>
        <dbReference type="Pfam" id="PF08544"/>
    </source>
</evidence>
<evidence type="ECO:0000256" key="7">
    <source>
        <dbReference type="ARBA" id="ARBA00022840"/>
    </source>
</evidence>
<feature type="domain" description="GHMP kinase N-terminal" evidence="10">
    <location>
        <begin position="99"/>
        <end position="172"/>
    </location>
</feature>
<keyword evidence="6 9" id="KW-0418">Kinase</keyword>
<dbReference type="GO" id="GO:0050515">
    <property type="term" value="F:4-(cytidine 5'-diphospho)-2-C-methyl-D-erythritol kinase activity"/>
    <property type="evidence" value="ECO:0007669"/>
    <property type="project" value="UniProtKB-UniRule"/>
</dbReference>
<comment type="pathway">
    <text evidence="9">Isoprenoid biosynthesis; isopentenyl diphosphate biosynthesis via DXP pathway; isopentenyl diphosphate from 1-deoxy-D-xylulose 5-phosphate: step 3/6.</text>
</comment>
<evidence type="ECO:0000313" key="13">
    <source>
        <dbReference type="Proteomes" id="UP000451386"/>
    </source>
</evidence>
<dbReference type="InterPro" id="IPR004424">
    <property type="entry name" value="IspE"/>
</dbReference>
<comment type="similarity">
    <text evidence="1 9">Belongs to the GHMP kinase family. IspE subfamily.</text>
</comment>
<dbReference type="Pfam" id="PF00288">
    <property type="entry name" value="GHMP_kinases_N"/>
    <property type="match status" value="1"/>
</dbReference>
<evidence type="ECO:0000256" key="9">
    <source>
        <dbReference type="HAMAP-Rule" id="MF_00061"/>
    </source>
</evidence>
<dbReference type="SUPFAM" id="SSF55060">
    <property type="entry name" value="GHMP Kinase, C-terminal domain"/>
    <property type="match status" value="1"/>
</dbReference>
<dbReference type="UniPathway" id="UPA00056">
    <property type="reaction ID" value="UER00094"/>
</dbReference>
<comment type="function">
    <text evidence="9">Catalyzes the phosphorylation of the position 2 hydroxy group of 4-diphosphocytidyl-2C-methyl-D-erythritol.</text>
</comment>
<keyword evidence="7 9" id="KW-0067">ATP-binding</keyword>
<evidence type="ECO:0000256" key="8">
    <source>
        <dbReference type="ARBA" id="ARBA00032554"/>
    </source>
</evidence>
<feature type="domain" description="GHMP kinase C-terminal" evidence="11">
    <location>
        <begin position="240"/>
        <end position="299"/>
    </location>
</feature>
<accession>A0A7J5TLY1</accession>
<evidence type="ECO:0000256" key="6">
    <source>
        <dbReference type="ARBA" id="ARBA00022777"/>
    </source>
</evidence>
<dbReference type="InterPro" id="IPR036554">
    <property type="entry name" value="GHMP_kinase_C_sf"/>
</dbReference>
<evidence type="ECO:0000256" key="2">
    <source>
        <dbReference type="ARBA" id="ARBA00012052"/>
    </source>
</evidence>
<dbReference type="PANTHER" id="PTHR43527:SF2">
    <property type="entry name" value="4-DIPHOSPHOCYTIDYL-2-C-METHYL-D-ERYTHRITOL KINASE, CHLOROPLASTIC"/>
    <property type="match status" value="1"/>
</dbReference>
<dbReference type="GO" id="GO:0019288">
    <property type="term" value="P:isopentenyl diphosphate biosynthetic process, methylerythritol 4-phosphate pathway"/>
    <property type="evidence" value="ECO:0007669"/>
    <property type="project" value="UniProtKB-UniRule"/>
</dbReference>
<evidence type="ECO:0000256" key="3">
    <source>
        <dbReference type="ARBA" id="ARBA00017473"/>
    </source>
</evidence>
<evidence type="ECO:0000313" key="12">
    <source>
        <dbReference type="EMBL" id="KAB7486043.1"/>
    </source>
</evidence>
<name>A0A7J5TLY1_BIFBI</name>
<dbReference type="InterPro" id="IPR013750">
    <property type="entry name" value="GHMP_kinase_C_dom"/>
</dbReference>
<evidence type="ECO:0000259" key="10">
    <source>
        <dbReference type="Pfam" id="PF00288"/>
    </source>
</evidence>
<keyword evidence="4 9" id="KW-0808">Transferase</keyword>